<evidence type="ECO:0000259" key="5">
    <source>
        <dbReference type="Pfam" id="PF00703"/>
    </source>
</evidence>
<dbReference type="InterPro" id="IPR013783">
    <property type="entry name" value="Ig-like_fold"/>
</dbReference>
<dbReference type="Pfam" id="PF00703">
    <property type="entry name" value="Glyco_hydro_2"/>
    <property type="match status" value="1"/>
</dbReference>
<dbReference type="InterPro" id="IPR008979">
    <property type="entry name" value="Galactose-bd-like_sf"/>
</dbReference>
<dbReference type="InterPro" id="IPR006102">
    <property type="entry name" value="Ig-like_GH2"/>
</dbReference>
<dbReference type="InterPro" id="IPR051913">
    <property type="entry name" value="GH2_Domain-Containing"/>
</dbReference>
<sequence length="1070" mass="120794">MNYKLLLILLTTLFLGALTQAQENPRSLAGTWLIKLDPNNLGEQEKWAGSSFNGTIQLPGTTDEAQMGEKTSGSDYGILTRAYKYIGPAWYQREIVIPKNLRNKNIELFLERVLWESKVWIDGKQCDTQDGLGVPHRHQLGKLSPGKHTLTVRVNNDMIHNIGDKGHTYSEYTQSIWNGIVGRIELRAAETVHIDRLKTWPDVDKNELTVTFDTKNEGKATKVNYHFQLIDLSSGEEVLNTKEKAAVANGSSEASFNFKIDQPIKKWDEFTPNLYELSVTAAAGKASDTQQTRFGFRKVGHSKSKVLINDQPVFMRGNLDCVHFPLTGYPSCDPAEWERIFKIYKSYGLNHVRFHSWCPPEAAFIAADKLGLYLQAEILWIDWWMTSAPEDRPDMYTKGLPEGLGKNPSADAYVQAEMQRMLDAYGNHPSFTMFCIGNELGNSDFDAMQEWVEKAKNEDNRRLYSVSTARKIMPVDQYMATHNIPGVGRTYGVSGYTTDFDLEKHYSQANIPIIAHEVGQFPVYPLWSEIDKYTGVLKARNLEECRESAQKNHLLGMNQQFHEASGAIQDLLYKAHVENLFRTESCAGFQLLSMQDYQGQGEALVGWLDCFWDAKGNTTPESFRRYSNTVVPLARFEKFVWENQENFSATLQVANYGPTSLQTTATWQLTSALGQLIQQGTIDDFTVERGTLKTIGEATFSLDQIQQAGKYTFSITLNGTEFFNSWDLWIYPPVTPEQEEVLTVDKITPEVLEFLKNGGKVLLYASELGTSTTSRPIYFTPLFWSSVFFPGQANSTLGLYVNQAHPALAGFPTDNFSHYQWQTISKGRSFVLNDHPNLLPVAQPISDFHINDKLGSIFECQVGTGKLMVCGYDISDDSKPVARQLKHSLLRYMNQSNFNPSYQLSEDEIEKLFYFVQPAVSQAPEGFEDAILYVKSGANRTATGSKEWKKSFDKILVQKAGCNYDVAAHDTWNDGKESAWTGREMTVKLKTPNGIIGNLFVRFTDPNKQNRAGTIWIEGREMMIDNIGQDGKWVKLFVMREDTNDGEVVLKTKVQKGGNLMISEIGLIAE</sequence>
<evidence type="ECO:0000259" key="6">
    <source>
        <dbReference type="Pfam" id="PF02836"/>
    </source>
</evidence>
<dbReference type="InterPro" id="IPR017853">
    <property type="entry name" value="GH"/>
</dbReference>
<proteinExistence type="inferred from homology"/>
<keyword evidence="4" id="KW-0732">Signal</keyword>
<evidence type="ECO:0000313" key="8">
    <source>
        <dbReference type="Proteomes" id="UP000198964"/>
    </source>
</evidence>
<dbReference type="GO" id="GO:0004553">
    <property type="term" value="F:hydrolase activity, hydrolyzing O-glycosyl compounds"/>
    <property type="evidence" value="ECO:0007669"/>
    <property type="project" value="InterPro"/>
</dbReference>
<dbReference type="InterPro" id="IPR006103">
    <property type="entry name" value="Glyco_hydro_2_cat"/>
</dbReference>
<gene>
    <name evidence="7" type="ORF">SAMN05216283_102723</name>
</gene>
<dbReference type="Pfam" id="PF02836">
    <property type="entry name" value="Glyco_hydro_2_C"/>
    <property type="match status" value="1"/>
</dbReference>
<feature type="domain" description="Glycoside hydrolase family 2 catalytic" evidence="6">
    <location>
        <begin position="303"/>
        <end position="468"/>
    </location>
</feature>
<dbReference type="SUPFAM" id="SSF49303">
    <property type="entry name" value="beta-Galactosidase/glucuronidase domain"/>
    <property type="match status" value="1"/>
</dbReference>
<feature type="signal peptide" evidence="4">
    <location>
        <begin position="1"/>
        <end position="21"/>
    </location>
</feature>
<evidence type="ECO:0000256" key="3">
    <source>
        <dbReference type="ARBA" id="ARBA00023295"/>
    </source>
</evidence>
<feature type="domain" description="Glycoside hydrolase family 2 immunoglobulin-like beta-sandwich" evidence="5">
    <location>
        <begin position="192"/>
        <end position="297"/>
    </location>
</feature>
<dbReference type="EMBL" id="FONW01000002">
    <property type="protein sequence ID" value="SFF11693.1"/>
    <property type="molecule type" value="Genomic_DNA"/>
</dbReference>
<dbReference type="PANTHER" id="PTHR42732">
    <property type="entry name" value="BETA-GALACTOSIDASE"/>
    <property type="match status" value="1"/>
</dbReference>
<evidence type="ECO:0000256" key="4">
    <source>
        <dbReference type="SAM" id="SignalP"/>
    </source>
</evidence>
<feature type="chain" id="PRO_5011773101" evidence="4">
    <location>
        <begin position="22"/>
        <end position="1070"/>
    </location>
</feature>
<dbReference type="InterPro" id="IPR036156">
    <property type="entry name" value="Beta-gal/glucu_dom_sf"/>
</dbReference>
<reference evidence="7 8" key="1">
    <citation type="submission" date="2016-10" db="EMBL/GenBank/DDBJ databases">
        <authorList>
            <person name="de Groot N.N."/>
        </authorList>
    </citation>
    <scope>NUCLEOTIDE SEQUENCE [LARGE SCALE GENOMIC DNA]</scope>
    <source>
        <strain evidence="7 8">CGMCC 1.9156</strain>
    </source>
</reference>
<comment type="similarity">
    <text evidence="1">Belongs to the glycosyl hydrolase 2 family.</text>
</comment>
<dbReference type="AlphaFoldDB" id="A0A1I2G3J3"/>
<protein>
    <submittedName>
        <fullName evidence="7">Glycosyl hydrolases family 2, TIM barrel domain</fullName>
    </submittedName>
</protein>
<dbReference type="RefSeq" id="WP_212733454.1">
    <property type="nucleotide sequence ID" value="NZ_FONW01000002.1"/>
</dbReference>
<dbReference type="Proteomes" id="UP000198964">
    <property type="component" value="Unassembled WGS sequence"/>
</dbReference>
<organism evidence="7 8">
    <name type="scientific">Sunxiuqinia elliptica</name>
    <dbReference type="NCBI Taxonomy" id="655355"/>
    <lineage>
        <taxon>Bacteria</taxon>
        <taxon>Pseudomonadati</taxon>
        <taxon>Bacteroidota</taxon>
        <taxon>Bacteroidia</taxon>
        <taxon>Marinilabiliales</taxon>
        <taxon>Prolixibacteraceae</taxon>
        <taxon>Sunxiuqinia</taxon>
    </lineage>
</organism>
<evidence type="ECO:0000313" key="7">
    <source>
        <dbReference type="EMBL" id="SFF11693.1"/>
    </source>
</evidence>
<dbReference type="SUPFAM" id="SSF49785">
    <property type="entry name" value="Galactose-binding domain-like"/>
    <property type="match status" value="1"/>
</dbReference>
<dbReference type="Gene3D" id="3.20.20.80">
    <property type="entry name" value="Glycosidases"/>
    <property type="match status" value="1"/>
</dbReference>
<dbReference type="PANTHER" id="PTHR42732:SF1">
    <property type="entry name" value="BETA-MANNOSIDASE"/>
    <property type="match status" value="1"/>
</dbReference>
<keyword evidence="8" id="KW-1185">Reference proteome</keyword>
<dbReference type="SUPFAM" id="SSF51445">
    <property type="entry name" value="(Trans)glycosidases"/>
    <property type="match status" value="1"/>
</dbReference>
<dbReference type="Gene3D" id="2.60.120.260">
    <property type="entry name" value="Galactose-binding domain-like"/>
    <property type="match status" value="1"/>
</dbReference>
<accession>A0A1I2G3J3</accession>
<evidence type="ECO:0000256" key="2">
    <source>
        <dbReference type="ARBA" id="ARBA00022801"/>
    </source>
</evidence>
<keyword evidence="3" id="KW-0326">Glycosidase</keyword>
<name>A0A1I2G3J3_9BACT</name>
<dbReference type="Gene3D" id="2.60.40.10">
    <property type="entry name" value="Immunoglobulins"/>
    <property type="match status" value="1"/>
</dbReference>
<keyword evidence="2 7" id="KW-0378">Hydrolase</keyword>
<dbReference type="STRING" id="655355.SAMN05216283_102723"/>
<dbReference type="GO" id="GO:0005975">
    <property type="term" value="P:carbohydrate metabolic process"/>
    <property type="evidence" value="ECO:0007669"/>
    <property type="project" value="InterPro"/>
</dbReference>
<evidence type="ECO:0000256" key="1">
    <source>
        <dbReference type="ARBA" id="ARBA00007401"/>
    </source>
</evidence>